<dbReference type="EMBL" id="JBHUDZ010000018">
    <property type="protein sequence ID" value="MFD1605499.1"/>
    <property type="molecule type" value="Genomic_DNA"/>
</dbReference>
<dbReference type="Proteomes" id="UP001597138">
    <property type="component" value="Unassembled WGS sequence"/>
</dbReference>
<evidence type="ECO:0000313" key="2">
    <source>
        <dbReference type="Proteomes" id="UP001597138"/>
    </source>
</evidence>
<reference evidence="2" key="1">
    <citation type="journal article" date="2019" name="Int. J. Syst. Evol. Microbiol.">
        <title>The Global Catalogue of Microorganisms (GCM) 10K type strain sequencing project: providing services to taxonomists for standard genome sequencing and annotation.</title>
        <authorList>
            <consortium name="The Broad Institute Genomics Platform"/>
            <consortium name="The Broad Institute Genome Sequencing Center for Infectious Disease"/>
            <person name="Wu L."/>
            <person name="Ma J."/>
        </authorList>
    </citation>
    <scope>NUCLEOTIDE SEQUENCE [LARGE SCALE GENOMIC DNA]</scope>
    <source>
        <strain evidence="2">CCUG 70865</strain>
    </source>
</reference>
<dbReference type="RefSeq" id="WP_379813318.1">
    <property type="nucleotide sequence ID" value="NZ_JBHUDZ010000018.1"/>
</dbReference>
<comment type="caution">
    <text evidence="1">The sequence shown here is derived from an EMBL/GenBank/DDBJ whole genome shotgun (WGS) entry which is preliminary data.</text>
</comment>
<proteinExistence type="predicted"/>
<evidence type="ECO:0000313" key="1">
    <source>
        <dbReference type="EMBL" id="MFD1605499.1"/>
    </source>
</evidence>
<sequence>MKNNLPKLDFLYFNPERTNENFINRMQLHYDKFEWDDRHFDDYMETCSYEELIYLMIYIHRDNYPREAFYPNISLCSNYQILKNYVNENGRTITETLSEYNFFMRKEVRNMITQYHSEEYSDEEVLETLWTGESYMQSMFIEFYNDVPIEIIEKALEGKEYKKIKYNDVIFYEMKDSALTNVEVTKNSIKININEDKATPYFGLW</sequence>
<accession>A0ABW4HJ76</accession>
<name>A0ABW4HJ76_9FLAO</name>
<protein>
    <submittedName>
        <fullName evidence="1">Uncharacterized protein</fullName>
    </submittedName>
</protein>
<organism evidence="1 2">
    <name type="scientific">Flavobacterium artemisiae</name>
    <dbReference type="NCBI Taxonomy" id="2126556"/>
    <lineage>
        <taxon>Bacteria</taxon>
        <taxon>Pseudomonadati</taxon>
        <taxon>Bacteroidota</taxon>
        <taxon>Flavobacteriia</taxon>
        <taxon>Flavobacteriales</taxon>
        <taxon>Flavobacteriaceae</taxon>
        <taxon>Flavobacterium</taxon>
    </lineage>
</organism>
<gene>
    <name evidence="1" type="ORF">ACFSC2_22375</name>
</gene>
<keyword evidence="2" id="KW-1185">Reference proteome</keyword>